<dbReference type="PANTHER" id="PTHR47570:SF1">
    <property type="entry name" value="ZINC ION BINDING PROTEIN"/>
    <property type="match status" value="1"/>
</dbReference>
<dbReference type="PANTHER" id="PTHR47570">
    <property type="entry name" value="ZINC ION BINDING PROTEIN"/>
    <property type="match status" value="1"/>
</dbReference>
<protein>
    <recommendedName>
        <fullName evidence="1">Mitochondrial splicing suppressor 51-like C-terminal domain-containing protein</fullName>
    </recommendedName>
</protein>
<dbReference type="SUPFAM" id="SSF144232">
    <property type="entry name" value="HIT/MYND zinc finger-like"/>
    <property type="match status" value="1"/>
</dbReference>
<dbReference type="Gene3D" id="6.10.140.2220">
    <property type="match status" value="1"/>
</dbReference>
<dbReference type="InParanoid" id="A0A165BDV2"/>
<accession>A0A165BDV2</accession>
<name>A0A165BDV2_EXIGL</name>
<keyword evidence="3" id="KW-1185">Reference proteome</keyword>
<dbReference type="InterPro" id="IPR046824">
    <property type="entry name" value="Mss51-like_C"/>
</dbReference>
<evidence type="ECO:0000313" key="2">
    <source>
        <dbReference type="EMBL" id="KZV80413.1"/>
    </source>
</evidence>
<evidence type="ECO:0000313" key="3">
    <source>
        <dbReference type="Proteomes" id="UP000077266"/>
    </source>
</evidence>
<dbReference type="Proteomes" id="UP000077266">
    <property type="component" value="Unassembled WGS sequence"/>
</dbReference>
<dbReference type="OrthoDB" id="432970at2759"/>
<dbReference type="Pfam" id="PF20179">
    <property type="entry name" value="MSS51_C"/>
    <property type="match status" value="1"/>
</dbReference>
<dbReference type="AlphaFoldDB" id="A0A165BDV2"/>
<reference evidence="2 3" key="1">
    <citation type="journal article" date="2016" name="Mol. Biol. Evol.">
        <title>Comparative Genomics of Early-Diverging Mushroom-Forming Fungi Provides Insights into the Origins of Lignocellulose Decay Capabilities.</title>
        <authorList>
            <person name="Nagy L.G."/>
            <person name="Riley R."/>
            <person name="Tritt A."/>
            <person name="Adam C."/>
            <person name="Daum C."/>
            <person name="Floudas D."/>
            <person name="Sun H."/>
            <person name="Yadav J.S."/>
            <person name="Pangilinan J."/>
            <person name="Larsson K.H."/>
            <person name="Matsuura K."/>
            <person name="Barry K."/>
            <person name="Labutti K."/>
            <person name="Kuo R."/>
            <person name="Ohm R.A."/>
            <person name="Bhattacharya S.S."/>
            <person name="Shirouzu T."/>
            <person name="Yoshinaga Y."/>
            <person name="Martin F.M."/>
            <person name="Grigoriev I.V."/>
            <person name="Hibbett D.S."/>
        </authorList>
    </citation>
    <scope>NUCLEOTIDE SEQUENCE [LARGE SCALE GENOMIC DNA]</scope>
    <source>
        <strain evidence="2 3">HHB12029</strain>
    </source>
</reference>
<sequence>MSTLNDSYKREWDRVQNDEHKIAKGLPPAKRTCASCGRPCGLNPTTCAGCKALFYCSTRCRTMGRQPMPINATQYKPGHDDAECANIKACMSLKPQLKAIGDQFPWACYDESGRFVVEVAKASRDLLTAGGYWSECNDPRCNDDPCASNLVTHGALPVEASGWHLPVNETPWLGITDEGKAHMKIPDFPPAFEDSWTSYYAWRKLPMSSPAALCLHWALSFYVCLRELGLVELSPSLDAPRRKLKVDCVGPARELGVLSTFGELALLLPNTDLEIKMISLEAHASVKRMRGNYEKFPEFFSYTAPAASGGGSVRIVFHALTKQYDPLRNTLFTNPSTRPDAVIALLGGLGRYPDEWLPVTTACIQHGVPFAVTEFCEQSLTASHKHVRMGLREYIPHMEPHLTREAWYAEALERAPSWKVNQFMRPGMTDSPPFSDIPYGENAFVYVVSPSRA</sequence>
<feature type="domain" description="Mitochondrial splicing suppressor 51-like C-terminal" evidence="1">
    <location>
        <begin position="237"/>
        <end position="387"/>
    </location>
</feature>
<gene>
    <name evidence="2" type="ORF">EXIGLDRAFT_733037</name>
</gene>
<dbReference type="EMBL" id="KV426484">
    <property type="protein sequence ID" value="KZV80413.1"/>
    <property type="molecule type" value="Genomic_DNA"/>
</dbReference>
<evidence type="ECO:0000259" key="1">
    <source>
        <dbReference type="Pfam" id="PF20179"/>
    </source>
</evidence>
<dbReference type="STRING" id="1314781.A0A165BDV2"/>
<proteinExistence type="predicted"/>
<organism evidence="2 3">
    <name type="scientific">Exidia glandulosa HHB12029</name>
    <dbReference type="NCBI Taxonomy" id="1314781"/>
    <lineage>
        <taxon>Eukaryota</taxon>
        <taxon>Fungi</taxon>
        <taxon>Dikarya</taxon>
        <taxon>Basidiomycota</taxon>
        <taxon>Agaricomycotina</taxon>
        <taxon>Agaricomycetes</taxon>
        <taxon>Auriculariales</taxon>
        <taxon>Exidiaceae</taxon>
        <taxon>Exidia</taxon>
    </lineage>
</organism>